<dbReference type="Proteomes" id="UP000002532">
    <property type="component" value="Chromosome"/>
</dbReference>
<evidence type="ECO:0000313" key="2">
    <source>
        <dbReference type="Proteomes" id="UP000002532"/>
    </source>
</evidence>
<dbReference type="RefSeq" id="WP_009871514.1">
    <property type="nucleotide sequence ID" value="NC_007429.1"/>
</dbReference>
<accession>A0A0H2X0R9</accession>
<dbReference type="AlphaFoldDB" id="A0A0H2X0R9"/>
<proteinExistence type="predicted"/>
<organism evidence="1 2">
    <name type="scientific">Chlamydia trachomatis serovar A (strain ATCC VR-571B / DSM 19440 / HAR-13)</name>
    <dbReference type="NCBI Taxonomy" id="315277"/>
    <lineage>
        <taxon>Bacteria</taxon>
        <taxon>Pseudomonadati</taxon>
        <taxon>Chlamydiota</taxon>
        <taxon>Chlamydiia</taxon>
        <taxon>Chlamydiales</taxon>
        <taxon>Chlamydiaceae</taxon>
        <taxon>Chlamydia/Chlamydophila group</taxon>
        <taxon>Chlamydia</taxon>
    </lineage>
</organism>
<gene>
    <name evidence="1" type="ordered locus">CTA_0183</name>
</gene>
<dbReference type="EMBL" id="CP000051">
    <property type="protein sequence ID" value="AAX50427.1"/>
    <property type="molecule type" value="Genomic_DNA"/>
</dbReference>
<sequence>MHALLMNKYSVLAVLVHKYSCSMPCKSAFQADCFQDIQKFILLQRAWLSFESWRLSTWR</sequence>
<dbReference type="HOGENOM" id="CLU_3041755_0_0_0"/>
<name>A0A0H2X0R9_CHLTA</name>
<dbReference type="KEGG" id="cta:CTA_0183"/>
<evidence type="ECO:0000313" key="1">
    <source>
        <dbReference type="EMBL" id="AAX50427.1"/>
    </source>
</evidence>
<protein>
    <submittedName>
        <fullName evidence="1">Uncharacterized protein</fullName>
    </submittedName>
</protein>
<keyword evidence="2" id="KW-1185">Reference proteome</keyword>
<reference evidence="1 2" key="1">
    <citation type="journal article" date="2005" name="Infect. Immun.">
        <title>Comparative genomic analysis of Chlamydia trachomatis oculotropic and genitotropic strains.</title>
        <authorList>
            <person name="Carlson J.H."/>
            <person name="Porcella S.F."/>
            <person name="McClarty G."/>
            <person name="Caldwell H.D."/>
        </authorList>
    </citation>
    <scope>NUCLEOTIDE SEQUENCE [LARGE SCALE GENOMIC DNA]</scope>
    <source>
        <strain evidence="2">ATCC VR-571B / DSM 19440 / HAR-13</strain>
    </source>
</reference>